<dbReference type="EMBL" id="LPWA01000175">
    <property type="protein sequence ID" value="KUM23329.1"/>
    <property type="molecule type" value="Genomic_DNA"/>
</dbReference>
<comment type="caution">
    <text evidence="2">The sequence shown here is derived from an EMBL/GenBank/DDBJ whole genome shotgun (WGS) entry which is preliminary data.</text>
</comment>
<feature type="domain" description="PhnB-like" evidence="1">
    <location>
        <begin position="1"/>
        <end position="119"/>
    </location>
</feature>
<dbReference type="OrthoDB" id="9806473at2"/>
<accession>A0A101KM38</accession>
<dbReference type="Gene3D" id="3.30.720.100">
    <property type="match status" value="1"/>
</dbReference>
<dbReference type="Proteomes" id="UP000053176">
    <property type="component" value="Unassembled WGS sequence"/>
</dbReference>
<name>A0A101KM38_RHILI</name>
<protein>
    <recommendedName>
        <fullName evidence="1">PhnB-like domain-containing protein</fullName>
    </recommendedName>
</protein>
<dbReference type="AlphaFoldDB" id="A0A101KM38"/>
<sequence>MFEGRAEEAMTFYCETIPESRVLDVTRYAAGEDGPEGTVKLARASIGGTELTFFNSPVHHAFTFTPSVSLLVDCSSEEELGRIVEALAKDGAFLMPTGSYGFSRRFAWLNDRFGVSWQINLP</sequence>
<evidence type="ECO:0000313" key="2">
    <source>
        <dbReference type="EMBL" id="KUM23329.1"/>
    </source>
</evidence>
<proteinExistence type="predicted"/>
<reference evidence="2 3" key="1">
    <citation type="submission" date="2015-12" db="EMBL/GenBank/DDBJ databases">
        <title>Draft genome sequence of Mesorhizobium sp. UFLA 01-765, a multitolerant efficient symbiont and plant-growth promoting strain isolated from Zn-mining soil using Leucaena leucocephala as a trap plant.</title>
        <authorList>
            <person name="Rangel W.M."/>
            <person name="Thijs S."/>
            <person name="Longatti S.M."/>
            <person name="Moreira F.M."/>
            <person name="Weyens N."/>
            <person name="Vangronsveld J."/>
            <person name="Van Hamme J.D."/>
            <person name="Bottos E.M."/>
            <person name="Rineau F."/>
        </authorList>
    </citation>
    <scope>NUCLEOTIDE SEQUENCE [LARGE SCALE GENOMIC DNA]</scope>
    <source>
        <strain evidence="2 3">UFLA 01-765</strain>
    </source>
</reference>
<dbReference type="Pfam" id="PF06983">
    <property type="entry name" value="3-dmu-9_3-mt"/>
    <property type="match status" value="1"/>
</dbReference>
<dbReference type="CDD" id="cd06588">
    <property type="entry name" value="PhnB_like"/>
    <property type="match status" value="1"/>
</dbReference>
<dbReference type="PIRSF" id="PIRSF021700">
    <property type="entry name" value="3_dmu_93_MTrfase"/>
    <property type="match status" value="1"/>
</dbReference>
<evidence type="ECO:0000259" key="1">
    <source>
        <dbReference type="Pfam" id="PF06983"/>
    </source>
</evidence>
<gene>
    <name evidence="2" type="ORF">AU467_10235</name>
</gene>
<dbReference type="PANTHER" id="PTHR33990">
    <property type="entry name" value="PROTEIN YJDN-RELATED"/>
    <property type="match status" value="1"/>
</dbReference>
<dbReference type="Gene3D" id="3.30.720.110">
    <property type="match status" value="1"/>
</dbReference>
<dbReference type="SUPFAM" id="SSF54593">
    <property type="entry name" value="Glyoxalase/Bleomycin resistance protein/Dihydroxybiphenyl dioxygenase"/>
    <property type="match status" value="1"/>
</dbReference>
<dbReference type="InterPro" id="IPR028973">
    <property type="entry name" value="PhnB-like"/>
</dbReference>
<dbReference type="InterPro" id="IPR029068">
    <property type="entry name" value="Glyas_Bleomycin-R_OHBP_Dase"/>
</dbReference>
<organism evidence="2 3">
    <name type="scientific">Rhizobium loti</name>
    <name type="common">Mesorhizobium loti</name>
    <dbReference type="NCBI Taxonomy" id="381"/>
    <lineage>
        <taxon>Bacteria</taxon>
        <taxon>Pseudomonadati</taxon>
        <taxon>Pseudomonadota</taxon>
        <taxon>Alphaproteobacteria</taxon>
        <taxon>Hyphomicrobiales</taxon>
        <taxon>Phyllobacteriaceae</taxon>
        <taxon>Mesorhizobium</taxon>
    </lineage>
</organism>
<evidence type="ECO:0000313" key="3">
    <source>
        <dbReference type="Proteomes" id="UP000053176"/>
    </source>
</evidence>
<dbReference type="InterPro" id="IPR009725">
    <property type="entry name" value="3_dmu_93_MTrfase"/>
</dbReference>
<dbReference type="PANTHER" id="PTHR33990:SF4">
    <property type="entry name" value="PHNB-LIKE DOMAIN-CONTAINING PROTEIN"/>
    <property type="match status" value="1"/>
</dbReference>